<dbReference type="Proteomes" id="UP000189981">
    <property type="component" value="Unassembled WGS sequence"/>
</dbReference>
<proteinExistence type="predicted"/>
<reference evidence="2" key="1">
    <citation type="submission" date="2017-02" db="EMBL/GenBank/DDBJ databases">
        <authorList>
            <person name="Varghese N."/>
            <person name="Submissions S."/>
        </authorList>
    </citation>
    <scope>NUCLEOTIDE SEQUENCE [LARGE SCALE GENOMIC DNA]</scope>
    <source>
        <strain evidence="2">DSM 22385</strain>
    </source>
</reference>
<evidence type="ECO:0000313" key="2">
    <source>
        <dbReference type="Proteomes" id="UP000189981"/>
    </source>
</evidence>
<gene>
    <name evidence="1" type="ORF">SAMN05661099_2955</name>
</gene>
<evidence type="ECO:0000313" key="1">
    <source>
        <dbReference type="EMBL" id="SKB82615.1"/>
    </source>
</evidence>
<dbReference type="OrthoDB" id="771637at2"/>
<name>A0A1T5EFL5_9SPHI</name>
<sequence length="99" mass="11102">MARSKITAIKDWMKGMGFKLIKSHVINGRSTKINYYSLGSFGIYEEISKGIKGGKKIAGDKLRFISWTPWGVDFEVNSVNDLSKAYQDSISYNPDVVFG</sequence>
<dbReference type="AlphaFoldDB" id="A0A1T5EFL5"/>
<organism evidence="1 2">
    <name type="scientific">Daejeonella lutea</name>
    <dbReference type="NCBI Taxonomy" id="572036"/>
    <lineage>
        <taxon>Bacteria</taxon>
        <taxon>Pseudomonadati</taxon>
        <taxon>Bacteroidota</taxon>
        <taxon>Sphingobacteriia</taxon>
        <taxon>Sphingobacteriales</taxon>
        <taxon>Sphingobacteriaceae</taxon>
        <taxon>Daejeonella</taxon>
    </lineage>
</organism>
<dbReference type="EMBL" id="FUYR01000003">
    <property type="protein sequence ID" value="SKB82615.1"/>
    <property type="molecule type" value="Genomic_DNA"/>
</dbReference>
<accession>A0A1T5EFL5</accession>
<dbReference type="RefSeq" id="WP_079703467.1">
    <property type="nucleotide sequence ID" value="NZ_FUYR01000003.1"/>
</dbReference>
<keyword evidence="2" id="KW-1185">Reference proteome</keyword>
<protein>
    <submittedName>
        <fullName evidence="1">Uncharacterized protein</fullName>
    </submittedName>
</protein>